<dbReference type="AlphaFoldDB" id="A0A6P6T0K6"/>
<sequence length="278" mass="32673">MEESDNSEEELPVDGKVGFLVVRKVLAARAIEEDDMQRQVKVPFHIGKYEDEVVKQMVMEDATHQFEDSYLIDTKELKLDREVLKSWNCECFGYIGRSVQHTERELFRVQKIYDRSGREEERVRLGKARTEHTHLLAIEQDFWLQKAVVKWMKEGDANTSYFHAMIRQCRNQNFKARIKNEDGKWLQTNQEIKLSAVEFFSALFRFEAGVARLNDIPFFLHSISLQQRSRLELMPTEEEVSWVVFDMDKDNAVGSDGFLALFYQTCWQLIKKDLMAAV</sequence>
<keyword evidence="1" id="KW-1185">Reference proteome</keyword>
<dbReference type="RefSeq" id="XP_027071839.1">
    <property type="nucleotide sequence ID" value="XM_027216038.1"/>
</dbReference>
<proteinExistence type="predicted"/>
<evidence type="ECO:0000313" key="2">
    <source>
        <dbReference type="RefSeq" id="XP_027071839.1"/>
    </source>
</evidence>
<reference evidence="2" key="2">
    <citation type="submission" date="2025-08" db="UniProtKB">
        <authorList>
            <consortium name="RefSeq"/>
        </authorList>
    </citation>
    <scope>IDENTIFICATION</scope>
    <source>
        <tissue evidence="2">Leaves</tissue>
    </source>
</reference>
<name>A0A6P6T0K6_COFAR</name>
<evidence type="ECO:0000313" key="1">
    <source>
        <dbReference type="Proteomes" id="UP001652660"/>
    </source>
</evidence>
<dbReference type="Proteomes" id="UP001652660">
    <property type="component" value="Chromosome 6e"/>
</dbReference>
<gene>
    <name evidence="2" type="primary">LOC113696657</name>
</gene>
<accession>A0A6P6T0K6</accession>
<organism evidence="1 2">
    <name type="scientific">Coffea arabica</name>
    <name type="common">Arabian coffee</name>
    <dbReference type="NCBI Taxonomy" id="13443"/>
    <lineage>
        <taxon>Eukaryota</taxon>
        <taxon>Viridiplantae</taxon>
        <taxon>Streptophyta</taxon>
        <taxon>Embryophyta</taxon>
        <taxon>Tracheophyta</taxon>
        <taxon>Spermatophyta</taxon>
        <taxon>Magnoliopsida</taxon>
        <taxon>eudicotyledons</taxon>
        <taxon>Gunneridae</taxon>
        <taxon>Pentapetalae</taxon>
        <taxon>asterids</taxon>
        <taxon>lamiids</taxon>
        <taxon>Gentianales</taxon>
        <taxon>Rubiaceae</taxon>
        <taxon>Ixoroideae</taxon>
        <taxon>Gardenieae complex</taxon>
        <taxon>Bertiereae - Coffeeae clade</taxon>
        <taxon>Coffeeae</taxon>
        <taxon>Coffea</taxon>
    </lineage>
</organism>
<protein>
    <submittedName>
        <fullName evidence="2">Uncharacterized protein</fullName>
    </submittedName>
</protein>
<dbReference type="GeneID" id="113696657"/>
<reference evidence="1" key="1">
    <citation type="journal article" date="2025" name="Foods">
        <title>Unveiling the Microbial Signatures of Arabica Coffee Cherries: Insights into Ripeness Specific Diversity, Functional Traits, and Implications for Quality and Safety.</title>
        <authorList>
            <consortium name="RefSeq"/>
            <person name="Tenea G.N."/>
            <person name="Cifuentes V."/>
            <person name="Reyes P."/>
            <person name="Cevallos-Vallejos M."/>
        </authorList>
    </citation>
    <scope>NUCLEOTIDE SEQUENCE [LARGE SCALE GENOMIC DNA]</scope>
</reference>
<dbReference type="OrthoDB" id="1306279at2759"/>